<proteinExistence type="predicted"/>
<dbReference type="InterPro" id="IPR029787">
    <property type="entry name" value="Nucleotide_cyclase"/>
</dbReference>
<dbReference type="Gene3D" id="3.30.70.270">
    <property type="match status" value="1"/>
</dbReference>
<dbReference type="Proteomes" id="UP001465331">
    <property type="component" value="Unassembled WGS sequence"/>
</dbReference>
<name>A0ABV2ADF1_9GAMM</name>
<evidence type="ECO:0000259" key="1">
    <source>
        <dbReference type="PROSITE" id="PS50887"/>
    </source>
</evidence>
<evidence type="ECO:0000313" key="2">
    <source>
        <dbReference type="EMBL" id="MES0875252.1"/>
    </source>
</evidence>
<dbReference type="GO" id="GO:0052621">
    <property type="term" value="F:diguanylate cyclase activity"/>
    <property type="evidence" value="ECO:0007669"/>
    <property type="project" value="UniProtKB-EC"/>
</dbReference>
<dbReference type="RefSeq" id="WP_352890723.1">
    <property type="nucleotide sequence ID" value="NZ_JBEPIJ010000025.1"/>
</dbReference>
<dbReference type="PROSITE" id="PS50887">
    <property type="entry name" value="GGDEF"/>
    <property type="match status" value="1"/>
</dbReference>
<feature type="domain" description="GGDEF" evidence="1">
    <location>
        <begin position="1"/>
        <end position="53"/>
    </location>
</feature>
<dbReference type="EC" id="2.7.7.65" evidence="2"/>
<keyword evidence="3" id="KW-1185">Reference proteome</keyword>
<sequence>MLESGATVRFTVWVGVSSLDASDPHIDELLRRADTALYQAKRQERNRVIAERPP</sequence>
<keyword evidence="2" id="KW-0548">Nucleotidyltransferase</keyword>
<keyword evidence="2" id="KW-0808">Transferase</keyword>
<gene>
    <name evidence="2" type="ORF">ABSH63_14715</name>
</gene>
<protein>
    <submittedName>
        <fullName evidence="2">Diguanylate cyclase</fullName>
        <ecNumber evidence="2">2.7.7.65</ecNumber>
    </submittedName>
</protein>
<evidence type="ECO:0000313" key="3">
    <source>
        <dbReference type="Proteomes" id="UP001465331"/>
    </source>
</evidence>
<dbReference type="EMBL" id="JBEPIJ010000025">
    <property type="protein sequence ID" value="MES0875252.1"/>
    <property type="molecule type" value="Genomic_DNA"/>
</dbReference>
<dbReference type="InterPro" id="IPR000160">
    <property type="entry name" value="GGDEF_dom"/>
</dbReference>
<dbReference type="Pfam" id="PF00990">
    <property type="entry name" value="GGDEF"/>
    <property type="match status" value="1"/>
</dbReference>
<reference evidence="2 3" key="1">
    <citation type="submission" date="2024-06" db="EMBL/GenBank/DDBJ databases">
        <authorList>
            <person name="Li Z."/>
            <person name="Jiang Y."/>
        </authorList>
    </citation>
    <scope>NUCLEOTIDE SEQUENCE [LARGE SCALE GENOMIC DNA]</scope>
    <source>
        <strain evidence="2 3">HSW-8</strain>
    </source>
</reference>
<comment type="caution">
    <text evidence="2">The sequence shown here is derived from an EMBL/GenBank/DDBJ whole genome shotgun (WGS) entry which is preliminary data.</text>
</comment>
<organism evidence="2 3">
    <name type="scientific">Sinimarinibacterium thermocellulolyticum</name>
    <dbReference type="NCBI Taxonomy" id="3170016"/>
    <lineage>
        <taxon>Bacteria</taxon>
        <taxon>Pseudomonadati</taxon>
        <taxon>Pseudomonadota</taxon>
        <taxon>Gammaproteobacteria</taxon>
        <taxon>Nevskiales</taxon>
        <taxon>Nevskiaceae</taxon>
        <taxon>Sinimarinibacterium</taxon>
    </lineage>
</organism>
<dbReference type="SUPFAM" id="SSF55073">
    <property type="entry name" value="Nucleotide cyclase"/>
    <property type="match status" value="1"/>
</dbReference>
<dbReference type="InterPro" id="IPR043128">
    <property type="entry name" value="Rev_trsase/Diguanyl_cyclase"/>
</dbReference>
<accession>A0ABV2ADF1</accession>